<feature type="region of interest" description="Disordered" evidence="1">
    <location>
        <begin position="701"/>
        <end position="771"/>
    </location>
</feature>
<protein>
    <recommendedName>
        <fullName evidence="4">FHA domain-containing protein</fullName>
    </recommendedName>
</protein>
<evidence type="ECO:0008006" key="4">
    <source>
        <dbReference type="Google" id="ProtNLM"/>
    </source>
</evidence>
<proteinExistence type="predicted"/>
<evidence type="ECO:0000256" key="1">
    <source>
        <dbReference type="SAM" id="MobiDB-lite"/>
    </source>
</evidence>
<dbReference type="PANTHER" id="PTHR12156:SF22">
    <property type="entry name" value="PLECKSTRIN HOMOLOGY-LIKE DOMAIN FAMILY B MEMBER 3"/>
    <property type="match status" value="1"/>
</dbReference>
<organism evidence="2 3">
    <name type="scientific">Scyliorhinus torazame</name>
    <name type="common">Cloudy catshark</name>
    <name type="synonym">Catulus torazame</name>
    <dbReference type="NCBI Taxonomy" id="75743"/>
    <lineage>
        <taxon>Eukaryota</taxon>
        <taxon>Metazoa</taxon>
        <taxon>Chordata</taxon>
        <taxon>Craniata</taxon>
        <taxon>Vertebrata</taxon>
        <taxon>Chondrichthyes</taxon>
        <taxon>Elasmobranchii</taxon>
        <taxon>Galeomorphii</taxon>
        <taxon>Galeoidea</taxon>
        <taxon>Carcharhiniformes</taxon>
        <taxon>Scyliorhinidae</taxon>
        <taxon>Scyliorhinus</taxon>
    </lineage>
</organism>
<dbReference type="OrthoDB" id="6020705at2759"/>
<dbReference type="Gene3D" id="2.60.200.20">
    <property type="match status" value="1"/>
</dbReference>
<name>A0A401NHI3_SCYTO</name>
<accession>A0A401NHI3</accession>
<sequence>MDVQEMGKSETKNELEEKKASKNDPEILKNASLDIIDIGKGWKMQSEKPHLVSLGRGRLSIAITLLPINEGKTRIGTEDAPVPQDIILQGEDVEAEHCYIENWKGLIKLYPCGNCCTMDGLTVKEPTQLTQGCILCLGQSNYFRFNHPIKARHIKNMKPDNETLISSPSLVPEFPTIREYQAASQSPTSRQFGLETGFHGYTDDNTMQNMVNLMKTSRYVPRTDGWARSPLEISPTEGRRFAPRVLTSRSATPPPFYSPFSSTAADRQAGNGFQRFFPVRSPVHLTGSPTPPQSPPSPTVSSSYDIHWGRRQELWNGSRAQSLAYGNCFMENPSRWGAWDDTTLPESACLGLASVRGKESASMPSSPRLARKLHLSCSPTDYYPSARERIAIGEGALGSSYRTREASGSCLRQMGVHSRSLPRLHKSGDNQLVPFASIQSGDFLKLRNASDESRDLGPRYFPLPMKEAYYTHPNQTVTPYSNPTAEGHEEHQVTGSPRIAQKISLTSPHLHGRDSPFTLDPRRKEFQNGGGDLSVDSIDQVFWSRSSLGSPLEPHTGDTGKLMVTSLGQRSVSPAFRKRTNSISSIGGNEEDLMGYHQRQKEERLREQEMERLERQRLETILNLCSEYNKAGDSTAGASVSSIEKIGEQLQKLSLSPSGACSPQLEPSYNETEGRAMSRTSHGSPSLFDFSLSERRSARHCGPLDPDNCVELNRPDTGRSRWLSSPGSTEYSLKHPGDSPSPRQHDGSEERLSPFGDGVEAGASDDGCNVV</sequence>
<dbReference type="Proteomes" id="UP000288216">
    <property type="component" value="Unassembled WGS sequence"/>
</dbReference>
<dbReference type="FunFam" id="2.60.200.20:FF:000004">
    <property type="entry name" value="pleckstrin homology-like domain family B member 1 isoform X1"/>
    <property type="match status" value="1"/>
</dbReference>
<dbReference type="OMA" id="LCSEYNK"/>
<dbReference type="CDD" id="cd22713">
    <property type="entry name" value="FHA_PHLB1"/>
    <property type="match status" value="1"/>
</dbReference>
<dbReference type="EMBL" id="BFAA01007487">
    <property type="protein sequence ID" value="GCB60329.1"/>
    <property type="molecule type" value="Genomic_DNA"/>
</dbReference>
<comment type="caution">
    <text evidence="2">The sequence shown here is derived from an EMBL/GenBank/DDBJ whole genome shotgun (WGS) entry which is preliminary data.</text>
</comment>
<feature type="non-terminal residue" evidence="2">
    <location>
        <position position="771"/>
    </location>
</feature>
<dbReference type="PANTHER" id="PTHR12156">
    <property type="entry name" value="PLECKSTRIN HOMOLOGY-LIKE DOMAIN, FAMILY B, MEMBER 3"/>
    <property type="match status" value="1"/>
</dbReference>
<dbReference type="InterPro" id="IPR008984">
    <property type="entry name" value="SMAD_FHA_dom_sf"/>
</dbReference>
<feature type="compositionally biased region" description="Polar residues" evidence="1">
    <location>
        <begin position="654"/>
        <end position="671"/>
    </location>
</feature>
<evidence type="ECO:0000313" key="2">
    <source>
        <dbReference type="EMBL" id="GCB60329.1"/>
    </source>
</evidence>
<dbReference type="InterPro" id="IPR052212">
    <property type="entry name" value="PH-like_domain"/>
</dbReference>
<gene>
    <name evidence="2" type="ORF">scyTo_0014147</name>
</gene>
<reference evidence="2 3" key="1">
    <citation type="journal article" date="2018" name="Nat. Ecol. Evol.">
        <title>Shark genomes provide insights into elasmobranch evolution and the origin of vertebrates.</title>
        <authorList>
            <person name="Hara Y"/>
            <person name="Yamaguchi K"/>
            <person name="Onimaru K"/>
            <person name="Kadota M"/>
            <person name="Koyanagi M"/>
            <person name="Keeley SD"/>
            <person name="Tatsumi K"/>
            <person name="Tanaka K"/>
            <person name="Motone F"/>
            <person name="Kageyama Y"/>
            <person name="Nozu R"/>
            <person name="Adachi N"/>
            <person name="Nishimura O"/>
            <person name="Nakagawa R"/>
            <person name="Tanegashima C"/>
            <person name="Kiyatake I"/>
            <person name="Matsumoto R"/>
            <person name="Murakumo K"/>
            <person name="Nishida K"/>
            <person name="Terakita A"/>
            <person name="Kuratani S"/>
            <person name="Sato K"/>
            <person name="Hyodo S Kuraku.S."/>
        </authorList>
    </citation>
    <scope>NUCLEOTIDE SEQUENCE [LARGE SCALE GENOMIC DNA]</scope>
</reference>
<feature type="region of interest" description="Disordered" evidence="1">
    <location>
        <begin position="281"/>
        <end position="303"/>
    </location>
</feature>
<feature type="region of interest" description="Disordered" evidence="1">
    <location>
        <begin position="1"/>
        <end position="23"/>
    </location>
</feature>
<feature type="compositionally biased region" description="Basic and acidic residues" evidence="1">
    <location>
        <begin position="732"/>
        <end position="752"/>
    </location>
</feature>
<keyword evidence="3" id="KW-1185">Reference proteome</keyword>
<dbReference type="AlphaFoldDB" id="A0A401NHI3"/>
<feature type="compositionally biased region" description="Polar residues" evidence="1">
    <location>
        <begin position="722"/>
        <end position="731"/>
    </location>
</feature>
<dbReference type="SUPFAM" id="SSF49879">
    <property type="entry name" value="SMAD/FHA domain"/>
    <property type="match status" value="1"/>
</dbReference>
<feature type="region of interest" description="Disordered" evidence="1">
    <location>
        <begin position="654"/>
        <end position="688"/>
    </location>
</feature>
<evidence type="ECO:0000313" key="3">
    <source>
        <dbReference type="Proteomes" id="UP000288216"/>
    </source>
</evidence>
<feature type="compositionally biased region" description="Pro residues" evidence="1">
    <location>
        <begin position="289"/>
        <end position="298"/>
    </location>
</feature>